<evidence type="ECO:0008006" key="4">
    <source>
        <dbReference type="Google" id="ProtNLM"/>
    </source>
</evidence>
<name>A0ABS0FD46_9FLAO</name>
<reference evidence="2 3" key="1">
    <citation type="submission" date="2020-11" db="EMBL/GenBank/DDBJ databases">
        <title>Kaistella gelatinilytica sp. nov., a flavobacterium isolated from Antarctic Soil.</title>
        <authorList>
            <person name="Li J."/>
        </authorList>
    </citation>
    <scope>NUCLEOTIDE SEQUENCE [LARGE SCALE GENOMIC DNA]</scope>
    <source>
        <strain evidence="2 3">G5-32</strain>
    </source>
</reference>
<accession>A0ABS0FD46</accession>
<evidence type="ECO:0000256" key="1">
    <source>
        <dbReference type="SAM" id="SignalP"/>
    </source>
</evidence>
<keyword evidence="3" id="KW-1185">Reference proteome</keyword>
<dbReference type="PROSITE" id="PS51257">
    <property type="entry name" value="PROKAR_LIPOPROTEIN"/>
    <property type="match status" value="1"/>
</dbReference>
<proteinExistence type="predicted"/>
<dbReference type="Proteomes" id="UP000660070">
    <property type="component" value="Unassembled WGS sequence"/>
</dbReference>
<dbReference type="EMBL" id="JADPVI010000002">
    <property type="protein sequence ID" value="MBF8457590.1"/>
    <property type="molecule type" value="Genomic_DNA"/>
</dbReference>
<evidence type="ECO:0000313" key="2">
    <source>
        <dbReference type="EMBL" id="MBF8457590.1"/>
    </source>
</evidence>
<keyword evidence="1" id="KW-0732">Signal</keyword>
<gene>
    <name evidence="2" type="ORF">IV494_10410</name>
</gene>
<comment type="caution">
    <text evidence="2">The sequence shown here is derived from an EMBL/GenBank/DDBJ whole genome shotgun (WGS) entry which is preliminary data.</text>
</comment>
<protein>
    <recommendedName>
        <fullName evidence="4">YtkA-like protein</fullName>
    </recommendedName>
</protein>
<organism evidence="2 3">
    <name type="scientific">Kaistella gelatinilytica</name>
    <dbReference type="NCBI Taxonomy" id="2787636"/>
    <lineage>
        <taxon>Bacteria</taxon>
        <taxon>Pseudomonadati</taxon>
        <taxon>Bacteroidota</taxon>
        <taxon>Flavobacteriia</taxon>
        <taxon>Flavobacteriales</taxon>
        <taxon>Weeksellaceae</taxon>
        <taxon>Chryseobacterium group</taxon>
        <taxon>Kaistella</taxon>
    </lineage>
</organism>
<feature type="chain" id="PRO_5045598852" description="YtkA-like protein" evidence="1">
    <location>
        <begin position="27"/>
        <end position="288"/>
    </location>
</feature>
<dbReference type="RefSeq" id="WP_196080072.1">
    <property type="nucleotide sequence ID" value="NZ_JADPVI010000002.1"/>
</dbReference>
<feature type="signal peptide" evidence="1">
    <location>
        <begin position="1"/>
        <end position="26"/>
    </location>
</feature>
<sequence length="288" mass="31844">MKFSFKTILAFLAMAFLIVSCRTSDSDEPLTTTNPNTEIEGLTKIKEITNDTHVIELYSKSGSTNLGYNDLKLRIKNKATNQYEKNASVSWKPVMHMTMMSHSCPNSNVEKVTTDGTLYSGYIVFTMPGNATEYWDLKIDYTIAGTTYTATTFINVPVEAKKTVNSFLGSDNVKYVVAYIDPKSPKVAINDMIVGVWKMQDMMTFPVADGYTVKVDPRMPGMGNHSSPNNVNPTQTAAGKLYNGKLSLTMTGYWKVNLQLAKADGTVLGGEEITSTNLTSSLFFELDF</sequence>
<evidence type="ECO:0000313" key="3">
    <source>
        <dbReference type="Proteomes" id="UP000660070"/>
    </source>
</evidence>